<feature type="transmembrane region" description="Helical" evidence="6">
    <location>
        <begin position="25"/>
        <end position="46"/>
    </location>
</feature>
<dbReference type="Proteomes" id="UP000469185">
    <property type="component" value="Unassembled WGS sequence"/>
</dbReference>
<keyword evidence="9" id="KW-1185">Reference proteome</keyword>
<dbReference type="PANTHER" id="PTHR43229:SF2">
    <property type="entry name" value="NODULATION PROTEIN J"/>
    <property type="match status" value="1"/>
</dbReference>
<feature type="transmembrane region" description="Helical" evidence="6">
    <location>
        <begin position="137"/>
        <end position="160"/>
    </location>
</feature>
<accession>A0A6N9YKE2</accession>
<dbReference type="InterPro" id="IPR051784">
    <property type="entry name" value="Nod_factor_ABC_transporter"/>
</dbReference>
<evidence type="ECO:0000256" key="5">
    <source>
        <dbReference type="ARBA" id="ARBA00023251"/>
    </source>
</evidence>
<reference evidence="8 9" key="1">
    <citation type="submission" date="2020-02" db="EMBL/GenBank/DDBJ databases">
        <authorList>
            <person name="Li X.-J."/>
            <person name="Feng X.-M."/>
        </authorList>
    </citation>
    <scope>NUCLEOTIDE SEQUENCE [LARGE SCALE GENOMIC DNA]</scope>
    <source>
        <strain evidence="8 9">CGMCC 4.7225</strain>
    </source>
</reference>
<dbReference type="AlphaFoldDB" id="A0A6N9YKE2"/>
<keyword evidence="5" id="KW-0046">Antibiotic resistance</keyword>
<comment type="subcellular location">
    <subcellularLocation>
        <location evidence="6">Cell membrane</location>
        <topology evidence="6">Multi-pass membrane protein</topology>
    </subcellularLocation>
    <subcellularLocation>
        <location evidence="1">Membrane</location>
        <topology evidence="1">Multi-pass membrane protein</topology>
    </subcellularLocation>
</comment>
<keyword evidence="3 6" id="KW-1133">Transmembrane helix</keyword>
<keyword evidence="2 6" id="KW-0812">Transmembrane</keyword>
<comment type="similarity">
    <text evidence="6">Belongs to the ABC-2 integral membrane protein family.</text>
</comment>
<dbReference type="PANTHER" id="PTHR43229">
    <property type="entry name" value="NODULATION PROTEIN J"/>
    <property type="match status" value="1"/>
</dbReference>
<feature type="transmembrane region" description="Helical" evidence="6">
    <location>
        <begin position="58"/>
        <end position="81"/>
    </location>
</feature>
<sequence length="253" mass="26813">MALLTSIAPVFERELRSKVRTPWPYIEALADPLLLLVLFAPLVAGLGDVPGLPDTDTIQWFVPGMLVLMVFTTAAFIGSGLQEERQAGSMERMLVTPVSRFALLMGRVLRVMAIVVVQSVVVVAVTVPFGLQVHLDGMLVAVVQLAVLAAALGIASLAVGLVLKNAYAFWGVIAIFYTPIIVTSGALLPMDLAPGWLHAISRVNPLAHVVEAQRTLFAGEFGHSSIILGFLVAGVVAAVGAVVGTRAMRRLSL</sequence>
<feature type="domain" description="ABC transmembrane type-2" evidence="7">
    <location>
        <begin position="23"/>
        <end position="251"/>
    </location>
</feature>
<evidence type="ECO:0000256" key="2">
    <source>
        <dbReference type="ARBA" id="ARBA00022692"/>
    </source>
</evidence>
<gene>
    <name evidence="8" type="ORF">G1H11_08420</name>
</gene>
<dbReference type="PRINTS" id="PR00164">
    <property type="entry name" value="ABC2TRNSPORT"/>
</dbReference>
<dbReference type="EMBL" id="JAAGOB010000004">
    <property type="protein sequence ID" value="NED95339.1"/>
    <property type="molecule type" value="Genomic_DNA"/>
</dbReference>
<feature type="transmembrane region" description="Helical" evidence="6">
    <location>
        <begin position="101"/>
        <end position="125"/>
    </location>
</feature>
<evidence type="ECO:0000256" key="3">
    <source>
        <dbReference type="ARBA" id="ARBA00022989"/>
    </source>
</evidence>
<dbReference type="PIRSF" id="PIRSF006648">
    <property type="entry name" value="DrrB"/>
    <property type="match status" value="1"/>
</dbReference>
<dbReference type="InterPro" id="IPR013525">
    <property type="entry name" value="ABC2_TM"/>
</dbReference>
<proteinExistence type="inferred from homology"/>
<name>A0A6N9YKE2_9ACTN</name>
<evidence type="ECO:0000259" key="7">
    <source>
        <dbReference type="PROSITE" id="PS51012"/>
    </source>
</evidence>
<evidence type="ECO:0000256" key="6">
    <source>
        <dbReference type="RuleBase" id="RU361157"/>
    </source>
</evidence>
<dbReference type="Pfam" id="PF01061">
    <property type="entry name" value="ABC2_membrane"/>
    <property type="match status" value="1"/>
</dbReference>
<keyword evidence="4 6" id="KW-0472">Membrane</keyword>
<evidence type="ECO:0000256" key="1">
    <source>
        <dbReference type="ARBA" id="ARBA00004141"/>
    </source>
</evidence>
<dbReference type="RefSeq" id="WP_163818029.1">
    <property type="nucleotide sequence ID" value="NZ_JAAGOB010000004.1"/>
</dbReference>
<dbReference type="InterPro" id="IPR000412">
    <property type="entry name" value="ABC_2_transport"/>
</dbReference>
<evidence type="ECO:0000256" key="4">
    <source>
        <dbReference type="ARBA" id="ARBA00023136"/>
    </source>
</evidence>
<evidence type="ECO:0000313" key="9">
    <source>
        <dbReference type="Proteomes" id="UP000469185"/>
    </source>
</evidence>
<keyword evidence="6" id="KW-0813">Transport</keyword>
<protein>
    <recommendedName>
        <fullName evidence="6">Transport permease protein</fullName>
    </recommendedName>
</protein>
<dbReference type="PROSITE" id="PS51012">
    <property type="entry name" value="ABC_TM2"/>
    <property type="match status" value="1"/>
</dbReference>
<dbReference type="GO" id="GO:0043190">
    <property type="term" value="C:ATP-binding cassette (ABC) transporter complex"/>
    <property type="evidence" value="ECO:0007669"/>
    <property type="project" value="InterPro"/>
</dbReference>
<feature type="transmembrane region" description="Helical" evidence="6">
    <location>
        <begin position="226"/>
        <end position="245"/>
    </location>
</feature>
<dbReference type="GO" id="GO:0046677">
    <property type="term" value="P:response to antibiotic"/>
    <property type="evidence" value="ECO:0007669"/>
    <property type="project" value="UniProtKB-KW"/>
</dbReference>
<feature type="transmembrane region" description="Helical" evidence="6">
    <location>
        <begin position="167"/>
        <end position="188"/>
    </location>
</feature>
<dbReference type="GO" id="GO:0140359">
    <property type="term" value="F:ABC-type transporter activity"/>
    <property type="evidence" value="ECO:0007669"/>
    <property type="project" value="InterPro"/>
</dbReference>
<keyword evidence="6" id="KW-1003">Cell membrane</keyword>
<evidence type="ECO:0000313" key="8">
    <source>
        <dbReference type="EMBL" id="NED95339.1"/>
    </source>
</evidence>
<organism evidence="8 9">
    <name type="scientific">Phytoactinopolyspora alkaliphila</name>
    <dbReference type="NCBI Taxonomy" id="1783498"/>
    <lineage>
        <taxon>Bacteria</taxon>
        <taxon>Bacillati</taxon>
        <taxon>Actinomycetota</taxon>
        <taxon>Actinomycetes</taxon>
        <taxon>Jiangellales</taxon>
        <taxon>Jiangellaceae</taxon>
        <taxon>Phytoactinopolyspora</taxon>
    </lineage>
</organism>
<comment type="caution">
    <text evidence="8">The sequence shown here is derived from an EMBL/GenBank/DDBJ whole genome shotgun (WGS) entry which is preliminary data.</text>
</comment>
<dbReference type="InterPro" id="IPR047817">
    <property type="entry name" value="ABC2_TM_bact-type"/>
</dbReference>